<reference evidence="2" key="1">
    <citation type="journal article" date="2019" name="Int. J. Syst. Evol. Microbiol.">
        <title>The Global Catalogue of Microorganisms (GCM) 10K type strain sequencing project: providing services to taxonomists for standard genome sequencing and annotation.</title>
        <authorList>
            <consortium name="The Broad Institute Genomics Platform"/>
            <consortium name="The Broad Institute Genome Sequencing Center for Infectious Disease"/>
            <person name="Wu L."/>
            <person name="Ma J."/>
        </authorList>
    </citation>
    <scope>NUCLEOTIDE SEQUENCE [LARGE SCALE GENOMIC DNA]</scope>
    <source>
        <strain evidence="2">CCM 8912</strain>
    </source>
</reference>
<accession>A0ABW4CX43</accession>
<keyword evidence="2" id="KW-1185">Reference proteome</keyword>
<keyword evidence="1" id="KW-0378">Hydrolase</keyword>
<evidence type="ECO:0000313" key="2">
    <source>
        <dbReference type="Proteomes" id="UP001597212"/>
    </source>
</evidence>
<dbReference type="RefSeq" id="WP_125758179.1">
    <property type="nucleotide sequence ID" value="NZ_JBHTOK010000050.1"/>
</dbReference>
<dbReference type="InterPro" id="IPR036412">
    <property type="entry name" value="HAD-like_sf"/>
</dbReference>
<proteinExistence type="predicted"/>
<dbReference type="Proteomes" id="UP001597212">
    <property type="component" value="Unassembled WGS sequence"/>
</dbReference>
<dbReference type="InterPro" id="IPR023214">
    <property type="entry name" value="HAD_sf"/>
</dbReference>
<dbReference type="SFLD" id="SFLDS00003">
    <property type="entry name" value="Haloacid_Dehalogenase"/>
    <property type="match status" value="1"/>
</dbReference>
<dbReference type="InterPro" id="IPR006439">
    <property type="entry name" value="HAD-SF_hydro_IA"/>
</dbReference>
<name>A0ABW4CX43_9LACO</name>
<dbReference type="SUPFAM" id="SSF56784">
    <property type="entry name" value="HAD-like"/>
    <property type="match status" value="1"/>
</dbReference>
<dbReference type="Gene3D" id="3.40.50.1000">
    <property type="entry name" value="HAD superfamily/HAD-like"/>
    <property type="match status" value="1"/>
</dbReference>
<protein>
    <submittedName>
        <fullName evidence="1">HAD family hydrolase</fullName>
        <ecNumber evidence="1">3.-.-.-</ecNumber>
    </submittedName>
</protein>
<evidence type="ECO:0000313" key="1">
    <source>
        <dbReference type="EMBL" id="MFD1440898.1"/>
    </source>
</evidence>
<dbReference type="Gene3D" id="1.10.150.240">
    <property type="entry name" value="Putative phosphatase, domain 2"/>
    <property type="match status" value="1"/>
</dbReference>
<organism evidence="1 2">
    <name type="scientific">Lacticaseibacillus hegangensis</name>
    <dbReference type="NCBI Taxonomy" id="2486010"/>
    <lineage>
        <taxon>Bacteria</taxon>
        <taxon>Bacillati</taxon>
        <taxon>Bacillota</taxon>
        <taxon>Bacilli</taxon>
        <taxon>Lactobacillales</taxon>
        <taxon>Lactobacillaceae</taxon>
        <taxon>Lacticaseibacillus</taxon>
    </lineage>
</organism>
<dbReference type="PANTHER" id="PTHR43434:SF13">
    <property type="entry name" value="PHOSPHOGLYCOLATE PHOSPHATASE"/>
    <property type="match status" value="1"/>
</dbReference>
<sequence>MRRMISFDLDGTLADTFPVILPAFRQTVQHFTGRTIHDQEILATFGKNEQGMLQELLPEVPLATASAVFYQAYQRAHENLQQPFPGVRSLLDDLRAHGVGLTLITGKGQRSCDISLTMLGLTGYFEPILVGSPAHDVKTANLKRLLAAQNLAPSELAYVGDAVTDIQAAQAAGIHCYSAAWAPSAQPAQLGAMHADMYATVSALQDALLG</sequence>
<gene>
    <name evidence="1" type="ORF">ACFQ5K_05900</name>
</gene>
<dbReference type="Pfam" id="PF13419">
    <property type="entry name" value="HAD_2"/>
    <property type="match status" value="1"/>
</dbReference>
<dbReference type="GO" id="GO:0016787">
    <property type="term" value="F:hydrolase activity"/>
    <property type="evidence" value="ECO:0007669"/>
    <property type="project" value="UniProtKB-KW"/>
</dbReference>
<dbReference type="SFLD" id="SFLDG01129">
    <property type="entry name" value="C1.5:_HAD__Beta-PGM__Phosphata"/>
    <property type="match status" value="1"/>
</dbReference>
<dbReference type="NCBIfam" id="TIGR01549">
    <property type="entry name" value="HAD-SF-IA-v1"/>
    <property type="match status" value="1"/>
</dbReference>
<dbReference type="EC" id="3.-.-.-" evidence="1"/>
<dbReference type="InterPro" id="IPR050155">
    <property type="entry name" value="HAD-like_hydrolase_sf"/>
</dbReference>
<dbReference type="EMBL" id="JBHTOK010000050">
    <property type="protein sequence ID" value="MFD1440898.1"/>
    <property type="molecule type" value="Genomic_DNA"/>
</dbReference>
<comment type="caution">
    <text evidence="1">The sequence shown here is derived from an EMBL/GenBank/DDBJ whole genome shotgun (WGS) entry which is preliminary data.</text>
</comment>
<dbReference type="InterPro" id="IPR023198">
    <property type="entry name" value="PGP-like_dom2"/>
</dbReference>
<dbReference type="InterPro" id="IPR041492">
    <property type="entry name" value="HAD_2"/>
</dbReference>
<dbReference type="PANTHER" id="PTHR43434">
    <property type="entry name" value="PHOSPHOGLYCOLATE PHOSPHATASE"/>
    <property type="match status" value="1"/>
</dbReference>